<feature type="domain" description="SusE outer membrane protein" evidence="1">
    <location>
        <begin position="24"/>
        <end position="124"/>
    </location>
</feature>
<dbReference type="RefSeq" id="WP_208152427.1">
    <property type="nucleotide sequence ID" value="NZ_JAGEVF010000002.1"/>
</dbReference>
<dbReference type="Proteomes" id="UP000676776">
    <property type="component" value="Unassembled WGS sequence"/>
</dbReference>
<dbReference type="InterPro" id="IPR025970">
    <property type="entry name" value="SusE"/>
</dbReference>
<evidence type="ECO:0000259" key="1">
    <source>
        <dbReference type="Pfam" id="PF14292"/>
    </source>
</evidence>
<gene>
    <name evidence="2" type="ORF">J4050_02760</name>
</gene>
<dbReference type="EMBL" id="JAGEVF010000002">
    <property type="protein sequence ID" value="MBO3115648.1"/>
    <property type="molecule type" value="Genomic_DNA"/>
</dbReference>
<comment type="caution">
    <text evidence="2">The sequence shown here is derived from an EMBL/GenBank/DDBJ whole genome shotgun (WGS) entry which is preliminary data.</text>
</comment>
<protein>
    <submittedName>
        <fullName evidence="2">SusE domain-containing protein</fullName>
    </submittedName>
</protein>
<dbReference type="Gene3D" id="2.60.40.3620">
    <property type="match status" value="2"/>
</dbReference>
<keyword evidence="3" id="KW-1185">Reference proteome</keyword>
<accession>A0ABS3SYS4</accession>
<dbReference type="Pfam" id="PF14292">
    <property type="entry name" value="SusE"/>
    <property type="match status" value="2"/>
</dbReference>
<evidence type="ECO:0000313" key="3">
    <source>
        <dbReference type="Proteomes" id="UP000676776"/>
    </source>
</evidence>
<organism evidence="2 3">
    <name type="scientific">Winogradskyella pelagia</name>
    <dbReference type="NCBI Taxonomy" id="2819984"/>
    <lineage>
        <taxon>Bacteria</taxon>
        <taxon>Pseudomonadati</taxon>
        <taxon>Bacteroidota</taxon>
        <taxon>Flavobacteriia</taxon>
        <taxon>Flavobacteriales</taxon>
        <taxon>Flavobacteriaceae</taxon>
        <taxon>Winogradskyella</taxon>
    </lineage>
</organism>
<reference evidence="2 3" key="1">
    <citation type="submission" date="2021-03" db="EMBL/GenBank/DDBJ databases">
        <title>Winogradskyella sp. nov., isolated from costal sediment.</title>
        <authorList>
            <person name="Gao C."/>
        </authorList>
    </citation>
    <scope>NUCLEOTIDE SEQUENCE [LARGE SCALE GENOMIC DNA]</scope>
    <source>
        <strain evidence="2 3">DF17</strain>
    </source>
</reference>
<evidence type="ECO:0000313" key="2">
    <source>
        <dbReference type="EMBL" id="MBO3115648.1"/>
    </source>
</evidence>
<feature type="domain" description="SusE outer membrane protein" evidence="1">
    <location>
        <begin position="148"/>
        <end position="241"/>
    </location>
</feature>
<sequence>MKMYNKLNRLLIVFALLFFTCENEETLIITEPDAAFLLQEPGISNINLNFGLDTNPAFTISWNDEVTGSSSYDIEMSLTETFDAPVILGNSTGSSFSINTMDLNMAINSANPEIFSEVPIYVRVDAGDAQSNAVIFFVNAYPLDPAMITNPSQNDVFVLDIASQDLVVFTLSWEDPALTTSDNVDYSVEAALAGTDFATVIPVGVGSNINSLDVTHSDLNGVALGLGIAPETAADMEVRLKTLTTNSSGNTYERISDPVTINVTPYNVAFPYIYLVGASTAAGWSNNNNNPVVFRSQNTPNSYEFTGYFQPGGFKILESPGSWQPQWGTNDGSTLGVNPGGGSDPGIFDVPTAGYYTMSIPSLTPGANYTIEAFDASAAPTYNSIGLIGQAIGGWGDGDEIELIQRDPVNNPHLWYASNVSFTNGEEFLIRPNDDWNNGVWRYTGSQELFGQANLAGSGNNFPFSAPSGNYDVWFNDLDGSYVIIPN</sequence>
<proteinExistence type="predicted"/>
<name>A0ABS3SYS4_9FLAO</name>